<protein>
    <submittedName>
        <fullName evidence="6">Glutamate ABC transporter substrate-binding protein</fullName>
    </submittedName>
</protein>
<comment type="similarity">
    <text evidence="1">Belongs to the bacterial solute-binding protein 3 family.</text>
</comment>
<dbReference type="Gene3D" id="3.40.190.10">
    <property type="entry name" value="Periplasmic binding protein-like II"/>
    <property type="match status" value="2"/>
</dbReference>
<dbReference type="EMBL" id="JBHUCP010000014">
    <property type="protein sequence ID" value="MFD1531702.1"/>
    <property type="molecule type" value="Genomic_DNA"/>
</dbReference>
<evidence type="ECO:0000256" key="1">
    <source>
        <dbReference type="ARBA" id="ARBA00010333"/>
    </source>
</evidence>
<dbReference type="Pfam" id="PF00497">
    <property type="entry name" value="SBP_bac_3"/>
    <property type="match status" value="1"/>
</dbReference>
<dbReference type="PANTHER" id="PTHR30085">
    <property type="entry name" value="AMINO ACID ABC TRANSPORTER PERMEASE"/>
    <property type="match status" value="1"/>
</dbReference>
<dbReference type="PANTHER" id="PTHR30085:SF6">
    <property type="entry name" value="ABC TRANSPORTER GLUTAMINE-BINDING PROTEIN GLNH"/>
    <property type="match status" value="1"/>
</dbReference>
<feature type="chain" id="PRO_5045300352" evidence="4">
    <location>
        <begin position="23"/>
        <end position="284"/>
    </location>
</feature>
<proteinExistence type="inferred from homology"/>
<evidence type="ECO:0000256" key="4">
    <source>
        <dbReference type="SAM" id="SignalP"/>
    </source>
</evidence>
<reference evidence="7" key="1">
    <citation type="journal article" date="2019" name="Int. J. Syst. Evol. Microbiol.">
        <title>The Global Catalogue of Microorganisms (GCM) 10K type strain sequencing project: providing services to taxonomists for standard genome sequencing and annotation.</title>
        <authorList>
            <consortium name="The Broad Institute Genomics Platform"/>
            <consortium name="The Broad Institute Genome Sequencing Center for Infectious Disease"/>
            <person name="Wu L."/>
            <person name="Ma J."/>
        </authorList>
    </citation>
    <scope>NUCLEOTIDE SEQUENCE [LARGE SCALE GENOMIC DNA]</scope>
    <source>
        <strain evidence="7">JCM 12165</strain>
    </source>
</reference>
<evidence type="ECO:0000256" key="3">
    <source>
        <dbReference type="ARBA" id="ARBA00022729"/>
    </source>
</evidence>
<dbReference type="Proteomes" id="UP001597145">
    <property type="component" value="Unassembled WGS sequence"/>
</dbReference>
<feature type="signal peptide" evidence="4">
    <location>
        <begin position="1"/>
        <end position="22"/>
    </location>
</feature>
<name>A0ABW4FNG3_9PSEU</name>
<gene>
    <name evidence="6" type="ORF">ACFSCY_19910</name>
</gene>
<dbReference type="PROSITE" id="PS51257">
    <property type="entry name" value="PROKAR_LIPOPROTEIN"/>
    <property type="match status" value="1"/>
</dbReference>
<dbReference type="InterPro" id="IPR051455">
    <property type="entry name" value="Bact_solute-bind_prot3"/>
</dbReference>
<keyword evidence="3 4" id="KW-0732">Signal</keyword>
<evidence type="ECO:0000313" key="6">
    <source>
        <dbReference type="EMBL" id="MFD1531702.1"/>
    </source>
</evidence>
<evidence type="ECO:0000259" key="5">
    <source>
        <dbReference type="SMART" id="SM00062"/>
    </source>
</evidence>
<sequence>MANTVRRLAVAALAGLVVAALAACGSGGEGPNPSPALVPGAAPNGRLTIGIPFDQPGIGLKDGTSYRGFDVETATYVAKALGVPESNITWKETTGAAREQLLASGQVDLVFSTYSITDPRKQVVDFAGPYFLAHQDLLVRRNETEITGPDTLNGKDLCSVPGTTSAANVIQRYLGRIRLKEFPRFSDCVQALADSQVDAVTTDDVILAGYAAEPHYRGQLKVVGKGFSDESYGVGIRKGNTALRDQVNAALKQYVADGSWRRALGITVEPSGYRIPDPPNPGTA</sequence>
<keyword evidence="2" id="KW-0813">Transport</keyword>
<dbReference type="SMART" id="SM00062">
    <property type="entry name" value="PBPb"/>
    <property type="match status" value="1"/>
</dbReference>
<dbReference type="SUPFAM" id="SSF53850">
    <property type="entry name" value="Periplasmic binding protein-like II"/>
    <property type="match status" value="1"/>
</dbReference>
<keyword evidence="7" id="KW-1185">Reference proteome</keyword>
<dbReference type="InterPro" id="IPR001638">
    <property type="entry name" value="Solute-binding_3/MltF_N"/>
</dbReference>
<organism evidence="6 7">
    <name type="scientific">Pseudonocardia aurantiaca</name>
    <dbReference type="NCBI Taxonomy" id="75290"/>
    <lineage>
        <taxon>Bacteria</taxon>
        <taxon>Bacillati</taxon>
        <taxon>Actinomycetota</taxon>
        <taxon>Actinomycetes</taxon>
        <taxon>Pseudonocardiales</taxon>
        <taxon>Pseudonocardiaceae</taxon>
        <taxon>Pseudonocardia</taxon>
    </lineage>
</organism>
<comment type="caution">
    <text evidence="6">The sequence shown here is derived from an EMBL/GenBank/DDBJ whole genome shotgun (WGS) entry which is preliminary data.</text>
</comment>
<accession>A0ABW4FNG3</accession>
<dbReference type="CDD" id="cd13690">
    <property type="entry name" value="PBP2_GluB"/>
    <property type="match status" value="1"/>
</dbReference>
<feature type="domain" description="Solute-binding protein family 3/N-terminal" evidence="5">
    <location>
        <begin position="46"/>
        <end position="267"/>
    </location>
</feature>
<dbReference type="RefSeq" id="WP_343979831.1">
    <property type="nucleotide sequence ID" value="NZ_BAAAJG010000011.1"/>
</dbReference>
<evidence type="ECO:0000313" key="7">
    <source>
        <dbReference type="Proteomes" id="UP001597145"/>
    </source>
</evidence>
<evidence type="ECO:0000256" key="2">
    <source>
        <dbReference type="ARBA" id="ARBA00022448"/>
    </source>
</evidence>